<dbReference type="GeneID" id="74914034"/>
<dbReference type="AlphaFoldDB" id="A0A0C1LZY8"/>
<reference evidence="2 3" key="1">
    <citation type="submission" date="2014-06" db="EMBL/GenBank/DDBJ databases">
        <title>Functional and comparative genomic analyses of the Drosophila gut microbiota identify candidate symbiosis factors.</title>
        <authorList>
            <person name="Newell P.D."/>
            <person name="Chaston J.M."/>
            <person name="Douglas A.E."/>
        </authorList>
    </citation>
    <scope>NUCLEOTIDE SEQUENCE [LARGE SCALE GENOMIC DNA]</scope>
    <source>
        <strain evidence="2 3">DmCS_002</strain>
    </source>
</reference>
<proteinExistence type="predicted"/>
<accession>A0A0C1LZY8</accession>
<keyword evidence="1" id="KW-1133">Transmembrane helix</keyword>
<evidence type="ECO:0000256" key="1">
    <source>
        <dbReference type="SAM" id="Phobius"/>
    </source>
</evidence>
<feature type="transmembrane region" description="Helical" evidence="1">
    <location>
        <begin position="34"/>
        <end position="56"/>
    </location>
</feature>
<comment type="caution">
    <text evidence="2">The sequence shown here is derived from an EMBL/GenBank/DDBJ whole genome shotgun (WGS) entry which is preliminary data.</text>
</comment>
<organism evidence="2 3">
    <name type="scientific">Fructilactobacillus fructivorans</name>
    <dbReference type="NCBI Taxonomy" id="1614"/>
    <lineage>
        <taxon>Bacteria</taxon>
        <taxon>Bacillati</taxon>
        <taxon>Bacillota</taxon>
        <taxon>Bacilli</taxon>
        <taxon>Lactobacillales</taxon>
        <taxon>Lactobacillaceae</taxon>
        <taxon>Fructilactobacillus</taxon>
    </lineage>
</organism>
<keyword evidence="1" id="KW-0812">Transmembrane</keyword>
<evidence type="ECO:0000313" key="3">
    <source>
        <dbReference type="Proteomes" id="UP000031397"/>
    </source>
</evidence>
<dbReference type="Proteomes" id="UP000031397">
    <property type="component" value="Unassembled WGS sequence"/>
</dbReference>
<keyword evidence="3" id="KW-1185">Reference proteome</keyword>
<keyword evidence="1" id="KW-0472">Membrane</keyword>
<name>A0A0C1LZY8_9LACO</name>
<sequence>MSNTKKQQVLVGIFAFLAAMFLILIPFIGDQKLIWIAIAMTALCAGLAILTEILAIKK</sequence>
<gene>
    <name evidence="2" type="ORF">LfDm3_0364</name>
</gene>
<dbReference type="EMBL" id="JOJZ01000009">
    <property type="protein sequence ID" value="KID42435.1"/>
    <property type="molecule type" value="Genomic_DNA"/>
</dbReference>
<evidence type="ECO:0000313" key="2">
    <source>
        <dbReference type="EMBL" id="KID42435.1"/>
    </source>
</evidence>
<feature type="transmembrane region" description="Helical" evidence="1">
    <location>
        <begin position="9"/>
        <end position="28"/>
    </location>
</feature>
<dbReference type="RefSeq" id="WP_156112334.1">
    <property type="nucleotide sequence ID" value="NZ_JOJZ01000009.1"/>
</dbReference>
<dbReference type="PATRIC" id="fig|1614.7.peg.354"/>
<protein>
    <submittedName>
        <fullName evidence="2">Uncharacterized protein</fullName>
    </submittedName>
</protein>